<protein>
    <submittedName>
        <fullName evidence="3">Tetratricopeptide repeat protein</fullName>
    </submittedName>
</protein>
<dbReference type="Proteomes" id="UP000268007">
    <property type="component" value="Unassembled WGS sequence"/>
</dbReference>
<comment type="caution">
    <text evidence="3">The sequence shown here is derived from an EMBL/GenBank/DDBJ whole genome shotgun (WGS) entry which is preliminary data.</text>
</comment>
<sequence length="581" mass="65659">MKKNSIILFLLLPFVVQVTCAQNSDSVSKKKYVIVASKPMTYADSSNVKQLFFAALTEKTNGRYTEASDLFNRIIQIDPANDASLFELGRIKRNQNNTAAAQDLFERAVTVSRDNKYYWLSLADCYEKVNDLPKLENAFNELSRIDPDNPEYLFDKANVFFSEKRYDDALAIYKQLEQTIGINDDIIANRQKIYLKQGKIGPAAASLEEMIKAHPNQMRYYIMLGEIYNSNGLTDKALKVLEKAEKLDPGNGMVHLALADIYREKKDNVGSFNQLKKAFALTDLSVDQKLGIIMSYLPKFPNPDAKASALELSRVLTVANPASSKAFAVLGDMLLQNELPKDAKAAYKKALQLDDQVYVAWEQLVRLDLSDNSVDDAIKDGQDALAIFPNQAWMNYLVAVAFVQKKLYNKALGYSTNVPSLESQDKSLISQAYSLTGDCYHGMKDNKKADEAYDKSIEYNPDNTYTLNNFAYYLSLRNEQLDKAEQMSKHSNDLQPGTASFEDTYAWILFKQKKYNDAKIWIEKAIADDKEKSATQIEHYGDILFYLGDVDAAVLNWTKAKQKGGAAPVLDRKINEKKYIE</sequence>
<evidence type="ECO:0000313" key="4">
    <source>
        <dbReference type="Proteomes" id="UP000268007"/>
    </source>
</evidence>
<dbReference type="EMBL" id="RBKU01000001">
    <property type="protein sequence ID" value="RKR85594.1"/>
    <property type="molecule type" value="Genomic_DNA"/>
</dbReference>
<dbReference type="PANTHER" id="PTHR12558">
    <property type="entry name" value="CELL DIVISION CYCLE 16,23,27"/>
    <property type="match status" value="1"/>
</dbReference>
<dbReference type="InterPro" id="IPR011990">
    <property type="entry name" value="TPR-like_helical_dom_sf"/>
</dbReference>
<feature type="signal peptide" evidence="2">
    <location>
        <begin position="1"/>
        <end position="21"/>
    </location>
</feature>
<dbReference type="Pfam" id="PF14559">
    <property type="entry name" value="TPR_19"/>
    <property type="match status" value="1"/>
</dbReference>
<evidence type="ECO:0000256" key="2">
    <source>
        <dbReference type="SAM" id="SignalP"/>
    </source>
</evidence>
<dbReference type="AlphaFoldDB" id="A0A495JB15"/>
<dbReference type="SMART" id="SM00028">
    <property type="entry name" value="TPR"/>
    <property type="match status" value="7"/>
</dbReference>
<feature type="chain" id="PRO_5019800481" evidence="2">
    <location>
        <begin position="22"/>
        <end position="581"/>
    </location>
</feature>
<accession>A0A495JB15</accession>
<dbReference type="PANTHER" id="PTHR12558:SF13">
    <property type="entry name" value="CELL DIVISION CYCLE PROTEIN 27 HOMOLOG"/>
    <property type="match status" value="1"/>
</dbReference>
<proteinExistence type="predicted"/>
<dbReference type="Pfam" id="PF13432">
    <property type="entry name" value="TPR_16"/>
    <property type="match status" value="2"/>
</dbReference>
<feature type="repeat" description="TPR" evidence="1">
    <location>
        <begin position="430"/>
        <end position="463"/>
    </location>
</feature>
<dbReference type="Pfam" id="PF13181">
    <property type="entry name" value="TPR_8"/>
    <property type="match status" value="1"/>
</dbReference>
<evidence type="ECO:0000256" key="1">
    <source>
        <dbReference type="PROSITE-ProRule" id="PRU00339"/>
    </source>
</evidence>
<gene>
    <name evidence="3" type="ORF">BDD43_5865</name>
</gene>
<feature type="repeat" description="TPR" evidence="1">
    <location>
        <begin position="218"/>
        <end position="251"/>
    </location>
</feature>
<dbReference type="PROSITE" id="PS50005">
    <property type="entry name" value="TPR"/>
    <property type="match status" value="3"/>
</dbReference>
<evidence type="ECO:0000313" key="3">
    <source>
        <dbReference type="EMBL" id="RKR85594.1"/>
    </source>
</evidence>
<dbReference type="SUPFAM" id="SSF48452">
    <property type="entry name" value="TPR-like"/>
    <property type="match status" value="3"/>
</dbReference>
<reference evidence="3 4" key="1">
    <citation type="submission" date="2018-10" db="EMBL/GenBank/DDBJ databases">
        <title>Genomic Encyclopedia of Archaeal and Bacterial Type Strains, Phase II (KMG-II): from individual species to whole genera.</title>
        <authorList>
            <person name="Goeker M."/>
        </authorList>
    </citation>
    <scope>NUCLEOTIDE SEQUENCE [LARGE SCALE GENOMIC DNA]</scope>
    <source>
        <strain evidence="3 4">DSM 18602</strain>
    </source>
</reference>
<dbReference type="InterPro" id="IPR019734">
    <property type="entry name" value="TPR_rpt"/>
</dbReference>
<feature type="repeat" description="TPR" evidence="1">
    <location>
        <begin position="48"/>
        <end position="81"/>
    </location>
</feature>
<name>A0A495JB15_9SPHI</name>
<dbReference type="Gene3D" id="1.25.40.10">
    <property type="entry name" value="Tetratricopeptide repeat domain"/>
    <property type="match status" value="4"/>
</dbReference>
<keyword evidence="1" id="KW-0802">TPR repeat</keyword>
<keyword evidence="2" id="KW-0732">Signal</keyword>
<keyword evidence="4" id="KW-1185">Reference proteome</keyword>
<dbReference type="RefSeq" id="WP_121201632.1">
    <property type="nucleotide sequence ID" value="NZ_RBKU01000001.1"/>
</dbReference>
<dbReference type="OrthoDB" id="9814220at2"/>
<dbReference type="Pfam" id="PF13431">
    <property type="entry name" value="TPR_17"/>
    <property type="match status" value="1"/>
</dbReference>
<organism evidence="3 4">
    <name type="scientific">Mucilaginibacter gracilis</name>
    <dbReference type="NCBI Taxonomy" id="423350"/>
    <lineage>
        <taxon>Bacteria</taxon>
        <taxon>Pseudomonadati</taxon>
        <taxon>Bacteroidota</taxon>
        <taxon>Sphingobacteriia</taxon>
        <taxon>Sphingobacteriales</taxon>
        <taxon>Sphingobacteriaceae</taxon>
        <taxon>Mucilaginibacter</taxon>
    </lineage>
</organism>